<dbReference type="AlphaFoldDB" id="A0A8J5MX25"/>
<dbReference type="GO" id="GO:0005634">
    <property type="term" value="C:nucleus"/>
    <property type="evidence" value="ECO:0007669"/>
    <property type="project" value="TreeGrafter"/>
</dbReference>
<dbReference type="Pfam" id="PF00789">
    <property type="entry name" value="UBX"/>
    <property type="match status" value="1"/>
</dbReference>
<reference evidence="3" key="1">
    <citation type="journal article" date="2021" name="Sci. Adv.">
        <title>The American lobster genome reveals insights on longevity, neural, and immune adaptations.</title>
        <authorList>
            <person name="Polinski J.M."/>
            <person name="Zimin A.V."/>
            <person name="Clark K.F."/>
            <person name="Kohn A.B."/>
            <person name="Sadowski N."/>
            <person name="Timp W."/>
            <person name="Ptitsyn A."/>
            <person name="Khanna P."/>
            <person name="Romanova D.Y."/>
            <person name="Williams P."/>
            <person name="Greenwood S.J."/>
            <person name="Moroz L.L."/>
            <person name="Walt D.R."/>
            <person name="Bodnar A.G."/>
        </authorList>
    </citation>
    <scope>NUCLEOTIDE SEQUENCE</scope>
    <source>
        <strain evidence="3">GMGI-L3</strain>
    </source>
</reference>
<dbReference type="InterPro" id="IPR021569">
    <property type="entry name" value="TUG-UBL1"/>
</dbReference>
<sequence length="520" mass="57546">MAASSVTVLCPNGRRVIVKVTPNSSILQIIEDACGKEKFDPDHYNLKHLRRLLDISSTVRYSATLWEILSYHEQCGEAGSLLPPPESDLEPVIVYTMRRVRAEEIKTTTLKALGIPSGKCMLRYSVQSASSNSQAHVSAPLARPKTSQYDACKAMWSMWLTLHENTRVEPRAVSPQPSPQVEPRPRTQPLARPRLPPPPHEQLPQHPVDLVPKQSPDLVSSSQSVVPDVVQLQNTLPQPDVTDGQERMEASVPMDLIEGHSVPSSSSFTTDPQPSPVFTQEKVIIKLDSNDAILFSVEDAPPTLIAEEDDSFFELSANEVKNLYHDQQKELQELSEAPMMTQEMRKMEESARILSALNKYPVTRLRVYFPDGHIIQASFKPMDTVGVVMNFLRPFLADPSLEFNLHTRHPPKVLSADTSLVAADCVPNARLYFGCSGGGPYLSDDTIAKKSSFVGACSTVIQTRPDRQISSASSSEYPEVVSSTQVSTSTERSDGSVYNKRTNRTTGAVPKLPKWFKTGK</sequence>
<feature type="domain" description="UBX" evidence="2">
    <location>
        <begin position="358"/>
        <end position="424"/>
    </location>
</feature>
<dbReference type="CDD" id="cd16105">
    <property type="entry name" value="Ubl_ASPSCR1_like"/>
    <property type="match status" value="1"/>
</dbReference>
<proteinExistence type="predicted"/>
<protein>
    <submittedName>
        <fullName evidence="3">Tether containing UBX domain for GLUT4-like</fullName>
    </submittedName>
</protein>
<dbReference type="Proteomes" id="UP000747542">
    <property type="component" value="Unassembled WGS sequence"/>
</dbReference>
<feature type="region of interest" description="Disordered" evidence="1">
    <location>
        <begin position="468"/>
        <end position="512"/>
    </location>
</feature>
<evidence type="ECO:0000313" key="4">
    <source>
        <dbReference type="Proteomes" id="UP000747542"/>
    </source>
</evidence>
<dbReference type="InterPro" id="IPR029071">
    <property type="entry name" value="Ubiquitin-like_domsf"/>
</dbReference>
<evidence type="ECO:0000259" key="2">
    <source>
        <dbReference type="PROSITE" id="PS50033"/>
    </source>
</evidence>
<dbReference type="EMBL" id="JAHLQT010021370">
    <property type="protein sequence ID" value="KAG7167675.1"/>
    <property type="molecule type" value="Genomic_DNA"/>
</dbReference>
<keyword evidence="4" id="KW-1185">Reference proteome</keyword>
<dbReference type="Pfam" id="PF11470">
    <property type="entry name" value="TUG-UBL1"/>
    <property type="match status" value="1"/>
</dbReference>
<dbReference type="GO" id="GO:0042593">
    <property type="term" value="P:glucose homeostasis"/>
    <property type="evidence" value="ECO:0007669"/>
    <property type="project" value="TreeGrafter"/>
</dbReference>
<comment type="caution">
    <text evidence="3">The sequence shown here is derived from an EMBL/GenBank/DDBJ whole genome shotgun (WGS) entry which is preliminary data.</text>
</comment>
<dbReference type="InterPro" id="IPR001012">
    <property type="entry name" value="UBX_dom"/>
</dbReference>
<feature type="compositionally biased region" description="Low complexity" evidence="1">
    <location>
        <begin position="214"/>
        <end position="225"/>
    </location>
</feature>
<dbReference type="GO" id="GO:0012506">
    <property type="term" value="C:vesicle membrane"/>
    <property type="evidence" value="ECO:0007669"/>
    <property type="project" value="TreeGrafter"/>
</dbReference>
<dbReference type="PROSITE" id="PS50033">
    <property type="entry name" value="UBX"/>
    <property type="match status" value="1"/>
</dbReference>
<dbReference type="PANTHER" id="PTHR46467:SF1">
    <property type="entry name" value="TETHER CONTAINING UBX DOMAIN FOR GLUT4"/>
    <property type="match status" value="1"/>
</dbReference>
<evidence type="ECO:0000256" key="1">
    <source>
        <dbReference type="SAM" id="MobiDB-lite"/>
    </source>
</evidence>
<feature type="region of interest" description="Disordered" evidence="1">
    <location>
        <begin position="169"/>
        <end position="225"/>
    </location>
</feature>
<dbReference type="SMART" id="SM00166">
    <property type="entry name" value="UBX"/>
    <property type="match status" value="1"/>
</dbReference>
<organism evidence="3 4">
    <name type="scientific">Homarus americanus</name>
    <name type="common">American lobster</name>
    <dbReference type="NCBI Taxonomy" id="6706"/>
    <lineage>
        <taxon>Eukaryota</taxon>
        <taxon>Metazoa</taxon>
        <taxon>Ecdysozoa</taxon>
        <taxon>Arthropoda</taxon>
        <taxon>Crustacea</taxon>
        <taxon>Multicrustacea</taxon>
        <taxon>Malacostraca</taxon>
        <taxon>Eumalacostraca</taxon>
        <taxon>Eucarida</taxon>
        <taxon>Decapoda</taxon>
        <taxon>Pleocyemata</taxon>
        <taxon>Astacidea</taxon>
        <taxon>Nephropoidea</taxon>
        <taxon>Nephropidae</taxon>
        <taxon>Homarus</taxon>
    </lineage>
</organism>
<name>A0A8J5MX25_HOMAM</name>
<gene>
    <name evidence="3" type="primary">Aspscr1-L</name>
    <name evidence="3" type="ORF">Hamer_G019077</name>
</gene>
<dbReference type="SUPFAM" id="SSF54236">
    <property type="entry name" value="Ubiquitin-like"/>
    <property type="match status" value="2"/>
</dbReference>
<dbReference type="Gene3D" id="3.10.20.90">
    <property type="entry name" value="Phosphatidylinositol 3-kinase Catalytic Subunit, Chain A, domain 1"/>
    <property type="match status" value="2"/>
</dbReference>
<feature type="compositionally biased region" description="Low complexity" evidence="1">
    <location>
        <begin position="480"/>
        <end position="490"/>
    </location>
</feature>
<dbReference type="GO" id="GO:0006886">
    <property type="term" value="P:intracellular protein transport"/>
    <property type="evidence" value="ECO:0007669"/>
    <property type="project" value="TreeGrafter"/>
</dbReference>
<dbReference type="PANTHER" id="PTHR46467">
    <property type="entry name" value="TETHER CONTAINING UBX DOMAIN FOR GLUT4"/>
    <property type="match status" value="1"/>
</dbReference>
<evidence type="ECO:0000313" key="3">
    <source>
        <dbReference type="EMBL" id="KAG7167675.1"/>
    </source>
</evidence>
<accession>A0A8J5MX25</accession>
<dbReference type="GO" id="GO:0005737">
    <property type="term" value="C:cytoplasm"/>
    <property type="evidence" value="ECO:0007669"/>
    <property type="project" value="TreeGrafter"/>
</dbReference>